<protein>
    <recommendedName>
        <fullName evidence="4 17">NADH-ubiquinone oxidoreductase chain 5</fullName>
        <ecNumber evidence="3 17">7.1.1.2</ecNumber>
    </recommendedName>
</protein>
<reference evidence="21" key="2">
    <citation type="submission" date="2024-06" db="EMBL/GenBank/DDBJ databases">
        <title>Expending Complete Mitogenomes of Ledrinae and Compositional heterogeneity effect on the phylogenetic inferences of paraphyletic family: Cicadellidae (Hemiptera: Cicadomorpha).</title>
        <authorList>
            <person name="Huang W."/>
            <person name="Yu T."/>
            <person name="Zhang Y."/>
        </authorList>
    </citation>
    <scope>NUCLEOTIDE SEQUENCE</scope>
</reference>
<evidence type="ECO:0000256" key="4">
    <source>
        <dbReference type="ARBA" id="ARBA00021096"/>
    </source>
</evidence>
<evidence type="ECO:0000256" key="9">
    <source>
        <dbReference type="ARBA" id="ARBA00022967"/>
    </source>
</evidence>
<evidence type="ECO:0000256" key="10">
    <source>
        <dbReference type="ARBA" id="ARBA00022982"/>
    </source>
</evidence>
<dbReference type="Pfam" id="PF00662">
    <property type="entry name" value="Proton_antipo_N"/>
    <property type="match status" value="1"/>
</dbReference>
<comment type="function">
    <text evidence="1">Core subunit of the mitochondrial membrane respiratory chain NADH dehydrogenase (Complex I) that is believed to belong to the minimal assembly required for catalysis. Complex I functions in the transfer of electrons from NADH to the respiratory chain. The immediate electron acceptor for the enzyme is believed to be ubiquinone.</text>
</comment>
<feature type="transmembrane region" description="Helical" evidence="17">
    <location>
        <begin position="447"/>
        <end position="466"/>
    </location>
</feature>
<dbReference type="PANTHER" id="PTHR42829:SF2">
    <property type="entry name" value="NADH-UBIQUINONE OXIDOREDUCTASE CHAIN 5"/>
    <property type="match status" value="1"/>
</dbReference>
<keyword evidence="8" id="KW-0999">Mitochondrion inner membrane</keyword>
<feature type="transmembrane region" description="Helical" evidence="17">
    <location>
        <begin position="150"/>
        <end position="168"/>
    </location>
</feature>
<dbReference type="EMBL" id="MZ333278">
    <property type="protein sequence ID" value="WXH77279.1"/>
    <property type="molecule type" value="Genomic_DNA"/>
</dbReference>
<feature type="transmembrane region" description="Helical" evidence="17">
    <location>
        <begin position="211"/>
        <end position="230"/>
    </location>
</feature>
<sequence length="551" mass="64067">MKTNMFSWWTTFLMMNSTILIVMGMNMMMSKKTTLIEWELMKINSCEMYFTILMDWMTMTFMATVLMISSMILMYSNNYMTKKESKRFIMLINMFILSMMLMIISPNMISIMLGWDGLGMTSYCLVIFYTSKKSYNAGMITCMTNRLGDIGLLICIAWMSSYGSWHLIFYKEMYTKMISYTILISCFTKSAQMPFYSWLPEAMSAPTPISALVHSSTLVTAGIYLSIRFINSINKSYLLMLTMLTTLMSSICANYEFDLKKIIALSTLSQLGMMMSSILLGMKNMSFMHLITHATFKSLLFMCAGIIIFYSNNNQDIRNLGMSSKKIPMTMSCFLISTMALCGMPFMSGFYSKDTIIENMMMNKMNLMTFMMMNISLGLTVTYSFRLMYFISMKSTKITTNIKIKKTNNMKMSIYLLTILSTCFGSMLMWMINLNLKLPIMYTELKMIPIFMILTGMWLGIESFKFKKYLMKNKMYKMNSNMWNVMATMKIMQKTMFKWSFNLKIKLNSEWGEYYGAMGMSNTLMKMSKIMLTSKKKIMLISMTSWMISMM</sequence>
<evidence type="ECO:0000259" key="19">
    <source>
        <dbReference type="Pfam" id="PF00662"/>
    </source>
</evidence>
<evidence type="ECO:0000313" key="21">
    <source>
        <dbReference type="EMBL" id="WXH77279.1"/>
    </source>
</evidence>
<keyword evidence="10" id="KW-0249">Electron transport</keyword>
<dbReference type="GO" id="GO:0042773">
    <property type="term" value="P:ATP synthesis coupled electron transport"/>
    <property type="evidence" value="ECO:0007669"/>
    <property type="project" value="InterPro"/>
</dbReference>
<keyword evidence="15 17" id="KW-0472">Membrane</keyword>
<dbReference type="Pfam" id="PF06455">
    <property type="entry name" value="NADH5_C"/>
    <property type="match status" value="1"/>
</dbReference>
<dbReference type="InterPro" id="IPR010934">
    <property type="entry name" value="NADH_DH_su5_C"/>
</dbReference>
<dbReference type="GO" id="GO:0003954">
    <property type="term" value="F:NADH dehydrogenase activity"/>
    <property type="evidence" value="ECO:0007669"/>
    <property type="project" value="TreeGrafter"/>
</dbReference>
<evidence type="ECO:0000256" key="12">
    <source>
        <dbReference type="ARBA" id="ARBA00023027"/>
    </source>
</evidence>
<dbReference type="GO" id="GO:0015990">
    <property type="term" value="P:electron transport coupled proton transport"/>
    <property type="evidence" value="ECO:0007669"/>
    <property type="project" value="TreeGrafter"/>
</dbReference>
<feature type="domain" description="NADH:quinone oxidoreductase/Mrp antiporter transmembrane" evidence="18">
    <location>
        <begin position="105"/>
        <end position="373"/>
    </location>
</feature>
<dbReference type="PANTHER" id="PTHR42829">
    <property type="entry name" value="NADH-UBIQUINONE OXIDOREDUCTASE CHAIN 5"/>
    <property type="match status" value="1"/>
</dbReference>
<keyword evidence="7 17" id="KW-0812">Transmembrane</keyword>
<comment type="catalytic activity">
    <reaction evidence="16 17">
        <text>a ubiquinone + NADH + 5 H(+)(in) = a ubiquinol + NAD(+) + 4 H(+)(out)</text>
        <dbReference type="Rhea" id="RHEA:29091"/>
        <dbReference type="Rhea" id="RHEA-COMP:9565"/>
        <dbReference type="Rhea" id="RHEA-COMP:9566"/>
        <dbReference type="ChEBI" id="CHEBI:15378"/>
        <dbReference type="ChEBI" id="CHEBI:16389"/>
        <dbReference type="ChEBI" id="CHEBI:17976"/>
        <dbReference type="ChEBI" id="CHEBI:57540"/>
        <dbReference type="ChEBI" id="CHEBI:57945"/>
        <dbReference type="EC" id="7.1.1.2"/>
    </reaction>
</comment>
<dbReference type="GO" id="GO:0008137">
    <property type="term" value="F:NADH dehydrogenase (ubiquinone) activity"/>
    <property type="evidence" value="ECO:0007669"/>
    <property type="project" value="UniProtKB-EC"/>
</dbReference>
<comment type="similarity">
    <text evidence="17">Belongs to the complex I subunit 5 family.</text>
</comment>
<evidence type="ECO:0000256" key="5">
    <source>
        <dbReference type="ARBA" id="ARBA00022448"/>
    </source>
</evidence>
<dbReference type="EC" id="7.1.1.2" evidence="3 17"/>
<feature type="transmembrane region" description="Helical" evidence="17">
    <location>
        <begin position="331"/>
        <end position="351"/>
    </location>
</feature>
<dbReference type="InterPro" id="IPR001516">
    <property type="entry name" value="Proton_antipo_N"/>
</dbReference>
<feature type="transmembrane region" description="Helical" evidence="17">
    <location>
        <begin position="88"/>
        <end position="105"/>
    </location>
</feature>
<evidence type="ECO:0000256" key="17">
    <source>
        <dbReference type="RuleBase" id="RU003404"/>
    </source>
</evidence>
<evidence type="ECO:0000256" key="6">
    <source>
        <dbReference type="ARBA" id="ARBA00022660"/>
    </source>
</evidence>
<dbReference type="GO" id="GO:0005743">
    <property type="term" value="C:mitochondrial inner membrane"/>
    <property type="evidence" value="ECO:0007669"/>
    <property type="project" value="UniProtKB-SubCell"/>
</dbReference>
<proteinExistence type="inferred from homology"/>
<dbReference type="Pfam" id="PF00361">
    <property type="entry name" value="Proton_antipo_M"/>
    <property type="match status" value="1"/>
</dbReference>
<evidence type="ECO:0000256" key="2">
    <source>
        <dbReference type="ARBA" id="ARBA00004448"/>
    </source>
</evidence>
<organism evidence="21">
    <name type="scientific">Funkikonia zheana</name>
    <dbReference type="NCBI Taxonomy" id="3133676"/>
    <lineage>
        <taxon>Eukaryota</taxon>
        <taxon>Metazoa</taxon>
        <taxon>Ecdysozoa</taxon>
        <taxon>Arthropoda</taxon>
        <taxon>Hexapoda</taxon>
        <taxon>Insecta</taxon>
        <taxon>Pterygota</taxon>
        <taxon>Neoptera</taxon>
        <taxon>Paraneoptera</taxon>
        <taxon>Hemiptera</taxon>
        <taxon>Auchenorrhyncha</taxon>
        <taxon>Membracoidea</taxon>
        <taxon>Cicadellidae</taxon>
        <taxon>Ledrinae</taxon>
        <taxon>Funkikonia</taxon>
    </lineage>
</organism>
<feature type="domain" description="NADH dehydrogenase subunit 5 C-terminal" evidence="20">
    <location>
        <begin position="383"/>
        <end position="550"/>
    </location>
</feature>
<feature type="transmembrane region" description="Helical" evidence="17">
    <location>
        <begin position="287"/>
        <end position="310"/>
    </location>
</feature>
<evidence type="ECO:0000256" key="7">
    <source>
        <dbReference type="ARBA" id="ARBA00022692"/>
    </source>
</evidence>
<comment type="subcellular location">
    <subcellularLocation>
        <location evidence="2">Mitochondrion inner membrane</location>
        <topology evidence="2">Multi-pass membrane protein</topology>
    </subcellularLocation>
</comment>
<keyword evidence="6" id="KW-0679">Respiratory chain</keyword>
<keyword evidence="14 17" id="KW-0496">Mitochondrion</keyword>
<accession>A0AAU6PC10</accession>
<evidence type="ECO:0000256" key="15">
    <source>
        <dbReference type="ARBA" id="ARBA00023136"/>
    </source>
</evidence>
<dbReference type="PRINTS" id="PR01434">
    <property type="entry name" value="NADHDHGNASE5"/>
</dbReference>
<evidence type="ECO:0000256" key="3">
    <source>
        <dbReference type="ARBA" id="ARBA00012944"/>
    </source>
</evidence>
<comment type="function">
    <text evidence="17">Core subunit of the mitochondrial membrane respiratory chain NADH dehydrogenase (Complex I) which catalyzes electron transfer from NADH through the respiratory chain, using ubiquinone as an electron acceptor. Essential for the catalytic activity and assembly of complex I.</text>
</comment>
<gene>
    <name evidence="21" type="primary">ND5</name>
</gene>
<dbReference type="AlphaFoldDB" id="A0AAU6PC10"/>
<evidence type="ECO:0000259" key="20">
    <source>
        <dbReference type="Pfam" id="PF06455"/>
    </source>
</evidence>
<dbReference type="InterPro" id="IPR001750">
    <property type="entry name" value="ND/Mrp_TM"/>
</dbReference>
<evidence type="ECO:0000259" key="18">
    <source>
        <dbReference type="Pfam" id="PF00361"/>
    </source>
</evidence>
<name>A0AAU6PC10_9HEMI</name>
<evidence type="ECO:0000256" key="14">
    <source>
        <dbReference type="ARBA" id="ARBA00023128"/>
    </source>
</evidence>
<evidence type="ECO:0000256" key="13">
    <source>
        <dbReference type="ARBA" id="ARBA00023075"/>
    </source>
</evidence>
<keyword evidence="11 17" id="KW-1133">Transmembrane helix</keyword>
<evidence type="ECO:0000256" key="11">
    <source>
        <dbReference type="ARBA" id="ARBA00022989"/>
    </source>
</evidence>
<keyword evidence="9" id="KW-1278">Translocase</keyword>
<feature type="transmembrane region" description="Helical" evidence="17">
    <location>
        <begin position="111"/>
        <end position="129"/>
    </location>
</feature>
<feature type="transmembrane region" description="Helical" evidence="17">
    <location>
        <begin position="7"/>
        <end position="29"/>
    </location>
</feature>
<feature type="domain" description="NADH-Ubiquinone oxidoreductase (complex I) chain 5 N-terminal" evidence="19">
    <location>
        <begin position="41"/>
        <end position="88"/>
    </location>
</feature>
<feature type="transmembrane region" description="Helical" evidence="17">
    <location>
        <begin position="371"/>
        <end position="391"/>
    </location>
</feature>
<geneLocation type="mitochondrion" evidence="21"/>
<keyword evidence="5 17" id="KW-0813">Transport</keyword>
<keyword evidence="13 17" id="KW-0830">Ubiquinone</keyword>
<keyword evidence="12 17" id="KW-0520">NAD</keyword>
<feature type="transmembrane region" description="Helical" evidence="17">
    <location>
        <begin position="412"/>
        <end position="432"/>
    </location>
</feature>
<feature type="transmembrane region" description="Helical" evidence="17">
    <location>
        <begin position="236"/>
        <end position="255"/>
    </location>
</feature>
<evidence type="ECO:0000256" key="1">
    <source>
        <dbReference type="ARBA" id="ARBA00003257"/>
    </source>
</evidence>
<evidence type="ECO:0000256" key="16">
    <source>
        <dbReference type="ARBA" id="ARBA00049551"/>
    </source>
</evidence>
<feature type="transmembrane region" description="Helical" evidence="17">
    <location>
        <begin position="49"/>
        <end position="76"/>
    </location>
</feature>
<evidence type="ECO:0000256" key="8">
    <source>
        <dbReference type="ARBA" id="ARBA00022792"/>
    </source>
</evidence>
<dbReference type="InterPro" id="IPR003945">
    <property type="entry name" value="NU5C-like"/>
</dbReference>
<reference evidence="21" key="1">
    <citation type="submission" date="2021-06" db="EMBL/GenBank/DDBJ databases">
        <authorList>
            <consortium name="Expending Complete Mitogenomes of Ledrinae and Compositional heterogeneity effect on the phylogenetic inferences of paraphyletic family: Cicadellidae (Hemiptera: Cicadomorpha)"/>
            <person name="Huang W."/>
            <person name="Yu T."/>
            <person name="Zhang Y."/>
        </authorList>
    </citation>
    <scope>NUCLEOTIDE SEQUENCE</scope>
</reference>